<feature type="compositionally biased region" description="Basic and acidic residues" evidence="1">
    <location>
        <begin position="295"/>
        <end position="314"/>
    </location>
</feature>
<feature type="compositionally biased region" description="Basic residues" evidence="1">
    <location>
        <begin position="41"/>
        <end position="69"/>
    </location>
</feature>
<feature type="compositionally biased region" description="Basic residues" evidence="1">
    <location>
        <begin position="76"/>
        <end position="87"/>
    </location>
</feature>
<feature type="compositionally biased region" description="Basic and acidic residues" evidence="1">
    <location>
        <begin position="207"/>
        <end position="233"/>
    </location>
</feature>
<protein>
    <submittedName>
        <fullName evidence="2">Uncharacterized protein</fullName>
    </submittedName>
</protein>
<feature type="region of interest" description="Disordered" evidence="1">
    <location>
        <begin position="1"/>
        <end position="107"/>
    </location>
</feature>
<gene>
    <name evidence="2" type="ORF">HKI87_15g80140</name>
</gene>
<dbReference type="PANTHER" id="PTHR34117">
    <property type="entry name" value="STYLE CELL-CYCLE INHIBITOR 1"/>
    <property type="match status" value="1"/>
</dbReference>
<dbReference type="Proteomes" id="UP001472866">
    <property type="component" value="Chromosome 15"/>
</dbReference>
<accession>A0AAX4PJQ9</accession>
<name>A0AAX4PJQ9_9CHLO</name>
<evidence type="ECO:0000313" key="2">
    <source>
        <dbReference type="EMBL" id="WZN66447.1"/>
    </source>
</evidence>
<feature type="compositionally biased region" description="Basic and acidic residues" evidence="1">
    <location>
        <begin position="240"/>
        <end position="278"/>
    </location>
</feature>
<reference evidence="2 3" key="1">
    <citation type="submission" date="2024-03" db="EMBL/GenBank/DDBJ databases">
        <title>Complete genome sequence of the green alga Chloropicon roscoffensis RCC1871.</title>
        <authorList>
            <person name="Lemieux C."/>
            <person name="Pombert J.-F."/>
            <person name="Otis C."/>
            <person name="Turmel M."/>
        </authorList>
    </citation>
    <scope>NUCLEOTIDE SEQUENCE [LARGE SCALE GENOMIC DNA]</scope>
    <source>
        <strain evidence="2 3">RCC1871</strain>
    </source>
</reference>
<feature type="region of interest" description="Disordered" evidence="1">
    <location>
        <begin position="176"/>
        <end position="314"/>
    </location>
</feature>
<evidence type="ECO:0000256" key="1">
    <source>
        <dbReference type="SAM" id="MobiDB-lite"/>
    </source>
</evidence>
<dbReference type="InterPro" id="IPR044688">
    <property type="entry name" value="SCI-1-like"/>
</dbReference>
<evidence type="ECO:0000313" key="3">
    <source>
        <dbReference type="Proteomes" id="UP001472866"/>
    </source>
</evidence>
<dbReference type="PANTHER" id="PTHR34117:SF1">
    <property type="entry name" value="STYLE CELL-CYCLE INHIBITOR 1"/>
    <property type="match status" value="1"/>
</dbReference>
<organism evidence="2 3">
    <name type="scientific">Chloropicon roscoffensis</name>
    <dbReference type="NCBI Taxonomy" id="1461544"/>
    <lineage>
        <taxon>Eukaryota</taxon>
        <taxon>Viridiplantae</taxon>
        <taxon>Chlorophyta</taxon>
        <taxon>Chloropicophyceae</taxon>
        <taxon>Chloropicales</taxon>
        <taxon>Chloropicaceae</taxon>
        <taxon>Chloropicon</taxon>
    </lineage>
</organism>
<sequence length="354" mass="41322">MPTPAWMTDQQRQPLGTRPAASGPGERANPASSTRNEEDRHKRRRRHRSRSRSRSRSGSGGRRRRHHRKGGEESTRHKHRRRHHRSRGGPDEASAPAPAPPAQPVPVRRYEGKVTPVDESDYFRLNPEFCHYLVEHRQTYFGDLSGEEARSIFRDGFVHDYNSACLDAKYYEGMESGHTVPRTRPAVKPRQDLARARVSLEAGSSRSRREALIDERERDFSRREERRGRERGERKRKAKEQREMLDEMFPKATGRDALREKKAAHRSVEREREGERNDFAPISQAELMGGGDSFGEARAREARRMDNRARRREEKKLEMEEKLERHKEEEEAKLDQFRALLAQGPIKIRKRSEL</sequence>
<proteinExistence type="predicted"/>
<dbReference type="EMBL" id="CP151515">
    <property type="protein sequence ID" value="WZN66447.1"/>
    <property type="molecule type" value="Genomic_DNA"/>
</dbReference>
<dbReference type="AlphaFoldDB" id="A0AAX4PJQ9"/>
<keyword evidence="3" id="KW-1185">Reference proteome</keyword>